<dbReference type="AlphaFoldDB" id="A0AAV2PVM0"/>
<accession>A0AAV2PVM0</accession>
<sequence length="123" mass="14118">GCRESFKHLGDYCFHAETRQTKCIYLGPGKQYREASYKDIYTILNGTGTTKQKIYDCDDKKAVKAHCLRGCEQYVFRTQASASEYCQGLNATLPYPVWSLSGWQYAARLAEDAKFGRNFCIHY</sequence>
<dbReference type="Proteomes" id="UP001497623">
    <property type="component" value="Unassembled WGS sequence"/>
</dbReference>
<name>A0AAV2PVM0_MEGNR</name>
<evidence type="ECO:0000313" key="1">
    <source>
        <dbReference type="EMBL" id="CAL4065058.1"/>
    </source>
</evidence>
<organism evidence="1 2">
    <name type="scientific">Meganyctiphanes norvegica</name>
    <name type="common">Northern krill</name>
    <name type="synonym">Thysanopoda norvegica</name>
    <dbReference type="NCBI Taxonomy" id="48144"/>
    <lineage>
        <taxon>Eukaryota</taxon>
        <taxon>Metazoa</taxon>
        <taxon>Ecdysozoa</taxon>
        <taxon>Arthropoda</taxon>
        <taxon>Crustacea</taxon>
        <taxon>Multicrustacea</taxon>
        <taxon>Malacostraca</taxon>
        <taxon>Eumalacostraca</taxon>
        <taxon>Eucarida</taxon>
        <taxon>Euphausiacea</taxon>
        <taxon>Euphausiidae</taxon>
        <taxon>Meganyctiphanes</taxon>
    </lineage>
</organism>
<feature type="non-terminal residue" evidence="1">
    <location>
        <position position="1"/>
    </location>
</feature>
<protein>
    <submittedName>
        <fullName evidence="1">Uncharacterized protein</fullName>
    </submittedName>
</protein>
<proteinExistence type="predicted"/>
<evidence type="ECO:0000313" key="2">
    <source>
        <dbReference type="Proteomes" id="UP001497623"/>
    </source>
</evidence>
<comment type="caution">
    <text evidence="1">The sequence shown here is derived from an EMBL/GenBank/DDBJ whole genome shotgun (WGS) entry which is preliminary data.</text>
</comment>
<reference evidence="1 2" key="1">
    <citation type="submission" date="2024-05" db="EMBL/GenBank/DDBJ databases">
        <authorList>
            <person name="Wallberg A."/>
        </authorList>
    </citation>
    <scope>NUCLEOTIDE SEQUENCE [LARGE SCALE GENOMIC DNA]</scope>
</reference>
<keyword evidence="2" id="KW-1185">Reference proteome</keyword>
<dbReference type="EMBL" id="CAXKWB010001658">
    <property type="protein sequence ID" value="CAL4065058.1"/>
    <property type="molecule type" value="Genomic_DNA"/>
</dbReference>
<gene>
    <name evidence="1" type="ORF">MNOR_LOCUS4516</name>
</gene>